<proteinExistence type="predicted"/>
<keyword evidence="1" id="KW-0472">Membrane</keyword>
<name>A0A1H3CZX0_EUBBA</name>
<evidence type="ECO:0000256" key="1">
    <source>
        <dbReference type="SAM" id="Phobius"/>
    </source>
</evidence>
<feature type="transmembrane region" description="Helical" evidence="1">
    <location>
        <begin position="20"/>
        <end position="45"/>
    </location>
</feature>
<evidence type="ECO:0000313" key="3">
    <source>
        <dbReference type="Proteomes" id="UP000199652"/>
    </source>
</evidence>
<evidence type="ECO:0000313" key="2">
    <source>
        <dbReference type="EMBL" id="SDX59580.1"/>
    </source>
</evidence>
<dbReference type="Pfam" id="PF07963">
    <property type="entry name" value="N_methyl"/>
    <property type="match status" value="1"/>
</dbReference>
<reference evidence="3" key="1">
    <citation type="submission" date="2016-10" db="EMBL/GenBank/DDBJ databases">
        <authorList>
            <person name="Varghese N."/>
            <person name="Submissions S."/>
        </authorList>
    </citation>
    <scope>NUCLEOTIDE SEQUENCE [LARGE SCALE GENOMIC DNA]</scope>
    <source>
        <strain evidence="3">VPI 5359</strain>
    </source>
</reference>
<organism evidence="2 3">
    <name type="scientific">Eubacterium barkeri</name>
    <name type="common">Clostridium barkeri</name>
    <dbReference type="NCBI Taxonomy" id="1528"/>
    <lineage>
        <taxon>Bacteria</taxon>
        <taxon>Bacillati</taxon>
        <taxon>Bacillota</taxon>
        <taxon>Clostridia</taxon>
        <taxon>Eubacteriales</taxon>
        <taxon>Eubacteriaceae</taxon>
        <taxon>Eubacterium</taxon>
    </lineage>
</organism>
<keyword evidence="1" id="KW-1133">Transmembrane helix</keyword>
<dbReference type="AlphaFoldDB" id="A0A1H3CZX0"/>
<keyword evidence="1" id="KW-0812">Transmembrane</keyword>
<sequence>MRTQLRPFKMRRDNHSGYTLSEVIVTLSILSLLTVGTVGIGVGVWKHLTNQQFEAECEQLLKEILVTKEMGMMSGDGKGATVTLYTNKVYLGTYENGVLKQRSMVFKHLTIKVADAVKIAFSPDGTNSISNSYWLKGRGGQSRYLVVQPGGGRVYLSDEKPQ</sequence>
<protein>
    <submittedName>
        <fullName evidence="2">Prepilin-type N-terminal cleavage/methylation domain-containing protein</fullName>
    </submittedName>
</protein>
<accession>A0A1H3CZX0</accession>
<dbReference type="InterPro" id="IPR012902">
    <property type="entry name" value="N_methyl_site"/>
</dbReference>
<keyword evidence="3" id="KW-1185">Reference proteome</keyword>
<gene>
    <name evidence="2" type="ORF">SAMN04488579_10436</name>
</gene>
<dbReference type="OrthoDB" id="1778840at2"/>
<dbReference type="EMBL" id="FNOU01000004">
    <property type="protein sequence ID" value="SDX59580.1"/>
    <property type="molecule type" value="Genomic_DNA"/>
</dbReference>
<dbReference type="RefSeq" id="WP_143024198.1">
    <property type="nucleotide sequence ID" value="NZ_FNOU01000004.1"/>
</dbReference>
<dbReference type="NCBIfam" id="TIGR02532">
    <property type="entry name" value="IV_pilin_GFxxxE"/>
    <property type="match status" value="1"/>
</dbReference>
<dbReference type="STRING" id="1528.SAMN04488579_10436"/>
<dbReference type="Proteomes" id="UP000199652">
    <property type="component" value="Unassembled WGS sequence"/>
</dbReference>